<reference evidence="2 3" key="1">
    <citation type="journal article" date="2015" name="Genome Announc.">
        <title>Expanding the biotechnology potential of lactobacilli through comparative genomics of 213 strains and associated genera.</title>
        <authorList>
            <person name="Sun Z."/>
            <person name="Harris H.M."/>
            <person name="McCann A."/>
            <person name="Guo C."/>
            <person name="Argimon S."/>
            <person name="Zhang W."/>
            <person name="Yang X."/>
            <person name="Jeffery I.B."/>
            <person name="Cooney J.C."/>
            <person name="Kagawa T.F."/>
            <person name="Liu W."/>
            <person name="Song Y."/>
            <person name="Salvetti E."/>
            <person name="Wrobel A."/>
            <person name="Rasinkangas P."/>
            <person name="Parkhill J."/>
            <person name="Rea M.C."/>
            <person name="O'Sullivan O."/>
            <person name="Ritari J."/>
            <person name="Douillard F.P."/>
            <person name="Paul Ross R."/>
            <person name="Yang R."/>
            <person name="Briner A.E."/>
            <person name="Felis G.E."/>
            <person name="de Vos W.M."/>
            <person name="Barrangou R."/>
            <person name="Klaenhammer T.R."/>
            <person name="Caufield P.W."/>
            <person name="Cui Y."/>
            <person name="Zhang H."/>
            <person name="O'Toole P.W."/>
        </authorList>
    </citation>
    <scope>NUCLEOTIDE SEQUENCE [LARGE SCALE GENOMIC DNA]</scope>
    <source>
        <strain evidence="2 3">DSM 20605</strain>
    </source>
</reference>
<accession>A0A0R2CES0</accession>
<evidence type="ECO:0000259" key="1">
    <source>
        <dbReference type="Pfam" id="PF13304"/>
    </source>
</evidence>
<protein>
    <recommendedName>
        <fullName evidence="1">ATPase AAA-type core domain-containing protein</fullName>
    </recommendedName>
</protein>
<dbReference type="GO" id="GO:0005524">
    <property type="term" value="F:ATP binding"/>
    <property type="evidence" value="ECO:0007669"/>
    <property type="project" value="InterPro"/>
</dbReference>
<dbReference type="GO" id="GO:0016887">
    <property type="term" value="F:ATP hydrolysis activity"/>
    <property type="evidence" value="ECO:0007669"/>
    <property type="project" value="InterPro"/>
</dbReference>
<dbReference type="EMBL" id="AYYX01000044">
    <property type="protein sequence ID" value="KRM86652.1"/>
    <property type="molecule type" value="Genomic_DNA"/>
</dbReference>
<gene>
    <name evidence="2" type="ORF">FD21_GL001472</name>
</gene>
<organism evidence="2 3">
    <name type="scientific">Liquorilactobacillus vini DSM 20605</name>
    <dbReference type="NCBI Taxonomy" id="1133569"/>
    <lineage>
        <taxon>Bacteria</taxon>
        <taxon>Bacillati</taxon>
        <taxon>Bacillota</taxon>
        <taxon>Bacilli</taxon>
        <taxon>Lactobacillales</taxon>
        <taxon>Lactobacillaceae</taxon>
        <taxon>Liquorilactobacillus</taxon>
    </lineage>
</organism>
<dbReference type="eggNOG" id="COG1106">
    <property type="taxonomic scope" value="Bacteria"/>
</dbReference>
<dbReference type="PATRIC" id="fig|1133569.4.peg.1614"/>
<feature type="domain" description="ATPase AAA-type core" evidence="1">
    <location>
        <begin position="244"/>
        <end position="349"/>
    </location>
</feature>
<dbReference type="Proteomes" id="UP000051576">
    <property type="component" value="Unassembled WGS sequence"/>
</dbReference>
<keyword evidence="3" id="KW-1185">Reference proteome</keyword>
<dbReference type="PANTHER" id="PTHR40396:SF1">
    <property type="entry name" value="ATPASE AAA-TYPE CORE DOMAIN-CONTAINING PROTEIN"/>
    <property type="match status" value="1"/>
</dbReference>
<dbReference type="Pfam" id="PF13304">
    <property type="entry name" value="AAA_21"/>
    <property type="match status" value="1"/>
</dbReference>
<evidence type="ECO:0000313" key="3">
    <source>
        <dbReference type="Proteomes" id="UP000051576"/>
    </source>
</evidence>
<dbReference type="STRING" id="1133569.FD21_GL001472"/>
<dbReference type="SUPFAM" id="SSF52540">
    <property type="entry name" value="P-loop containing nucleoside triphosphate hydrolases"/>
    <property type="match status" value="1"/>
</dbReference>
<dbReference type="PANTHER" id="PTHR40396">
    <property type="entry name" value="ATPASE-LIKE PROTEIN"/>
    <property type="match status" value="1"/>
</dbReference>
<dbReference type="InterPro" id="IPR003959">
    <property type="entry name" value="ATPase_AAA_core"/>
</dbReference>
<comment type="caution">
    <text evidence="2">The sequence shown here is derived from an EMBL/GenBank/DDBJ whole genome shotgun (WGS) entry which is preliminary data.</text>
</comment>
<sequence>MAAIYGENGAGKSNILTPIFQLVESARSFSNQQRFIKFQKELSEKEKVDLKTLKEIPIFKLTSVEEIFRNINLIGSSENTEITYEFCISEEEKFTGKYKLIFSPNGQLIEEKLFSLVNKRNGLLFDIKFNEDKVTIEKLNSAAFRGRAFITLLRDRIDQFWGKHTFFAILEAIFEETNSELKDKSVSFVVREILEMILSIGFKTDQMTGLKNQKDFLRSLMYGSVKSTDKNKIVKTQKSLNLFFTSLYSDIKKVYYEVNEKENEIEYKLYVYKLIAGKIRKIPFTLESKGTKKLLELFPLFSAAMNGDIVVVDEIDSGIHDLLMSKLLENFQDYIKGQLIFSTHNTTLLKVLPANEVYVIQEDIDGNKQIASFSEVANIKPNNNLQKLYLSGYFSGVPFADDIDFDEIFKLEEK</sequence>
<evidence type="ECO:0000313" key="2">
    <source>
        <dbReference type="EMBL" id="KRM86652.1"/>
    </source>
</evidence>
<proteinExistence type="predicted"/>
<dbReference type="Gene3D" id="3.40.50.300">
    <property type="entry name" value="P-loop containing nucleotide triphosphate hydrolases"/>
    <property type="match status" value="1"/>
</dbReference>
<dbReference type="AlphaFoldDB" id="A0A0R2CES0"/>
<dbReference type="InterPro" id="IPR027417">
    <property type="entry name" value="P-loop_NTPase"/>
</dbReference>
<name>A0A0R2CES0_9LACO</name>